<dbReference type="AlphaFoldDB" id="A0A401UNT2"/>
<dbReference type="RefSeq" id="WP_125002729.1">
    <property type="nucleotide sequence ID" value="NZ_BHYK01000015.1"/>
</dbReference>
<proteinExistence type="predicted"/>
<dbReference type="Proteomes" id="UP000287872">
    <property type="component" value="Unassembled WGS sequence"/>
</dbReference>
<dbReference type="InterPro" id="IPR009825">
    <property type="entry name" value="ECF_substrate-spec-like"/>
</dbReference>
<keyword evidence="5" id="KW-1185">Reference proteome</keyword>
<dbReference type="EMBL" id="BHYK01000015">
    <property type="protein sequence ID" value="GCD11171.1"/>
    <property type="molecule type" value="Genomic_DNA"/>
</dbReference>
<dbReference type="Pfam" id="PF07155">
    <property type="entry name" value="ECF-ribofla_trS"/>
    <property type="match status" value="1"/>
</dbReference>
<evidence type="ECO:0000256" key="3">
    <source>
        <dbReference type="SAM" id="Phobius"/>
    </source>
</evidence>
<keyword evidence="2 3" id="KW-1133">Transmembrane helix</keyword>
<sequence>MKVKRVVLCGLFAALCFIGTWLHIPINVSGSPTMVHLGTTVIFLTAVIIGKDAAFAGGIGCALFDATNPAYIAWVLPTLIIKGLTGYTAGSIAFARGKEGRSITQNVIGFIAGGVVSLLGYFIVNWFVFVGFKVAVVKMVSSLITTGLGVAIAIPLAIVIKPILERSGLHLAK</sequence>
<feature type="transmembrane region" description="Helical" evidence="3">
    <location>
        <begin position="71"/>
        <end position="95"/>
    </location>
</feature>
<comment type="caution">
    <text evidence="4">The sequence shown here is derived from an EMBL/GenBank/DDBJ whole genome shotgun (WGS) entry which is preliminary data.</text>
</comment>
<evidence type="ECO:0000256" key="1">
    <source>
        <dbReference type="ARBA" id="ARBA00022692"/>
    </source>
</evidence>
<keyword evidence="1 3" id="KW-0812">Transmembrane</keyword>
<name>A0A401UNT2_9CLOT</name>
<accession>A0A401UNT2</accession>
<keyword evidence="3" id="KW-0472">Membrane</keyword>
<evidence type="ECO:0000256" key="2">
    <source>
        <dbReference type="ARBA" id="ARBA00022989"/>
    </source>
</evidence>
<dbReference type="PANTHER" id="PTHR37815">
    <property type="entry name" value="UPF0397 PROTEIN BC_2624-RELATED"/>
    <property type="match status" value="1"/>
</dbReference>
<feature type="transmembrane region" description="Helical" evidence="3">
    <location>
        <begin position="140"/>
        <end position="164"/>
    </location>
</feature>
<evidence type="ECO:0000313" key="5">
    <source>
        <dbReference type="Proteomes" id="UP000287872"/>
    </source>
</evidence>
<protein>
    <submittedName>
        <fullName evidence="4">Membrane protein</fullName>
    </submittedName>
</protein>
<dbReference type="Gene3D" id="1.10.1760.20">
    <property type="match status" value="1"/>
</dbReference>
<evidence type="ECO:0000313" key="4">
    <source>
        <dbReference type="EMBL" id="GCD11171.1"/>
    </source>
</evidence>
<organism evidence="4 5">
    <name type="scientific">Clostridium tagluense</name>
    <dbReference type="NCBI Taxonomy" id="360422"/>
    <lineage>
        <taxon>Bacteria</taxon>
        <taxon>Bacillati</taxon>
        <taxon>Bacillota</taxon>
        <taxon>Clostridia</taxon>
        <taxon>Eubacteriales</taxon>
        <taxon>Clostridiaceae</taxon>
        <taxon>Clostridium</taxon>
    </lineage>
</organism>
<gene>
    <name evidence="4" type="ORF">Ctaglu_27940</name>
</gene>
<dbReference type="PANTHER" id="PTHR37815:SF3">
    <property type="entry name" value="UPF0397 PROTEIN SPR0429"/>
    <property type="match status" value="1"/>
</dbReference>
<reference evidence="4 5" key="1">
    <citation type="submission" date="2018-11" db="EMBL/GenBank/DDBJ databases">
        <title>Genome sequencing and assembly of Clostridium tagluense strain A121.</title>
        <authorList>
            <person name="Murakami T."/>
            <person name="Segawa T."/>
            <person name="Shcherbakova V.A."/>
            <person name="Mori H."/>
            <person name="Yoshimura Y."/>
        </authorList>
    </citation>
    <scope>NUCLEOTIDE SEQUENCE [LARGE SCALE GENOMIC DNA]</scope>
    <source>
        <strain evidence="4 5">A121</strain>
    </source>
</reference>
<dbReference type="OrthoDB" id="411368at2"/>
<dbReference type="GO" id="GO:0016020">
    <property type="term" value="C:membrane"/>
    <property type="evidence" value="ECO:0007669"/>
    <property type="project" value="InterPro"/>
</dbReference>
<feature type="transmembrane region" description="Helical" evidence="3">
    <location>
        <begin position="107"/>
        <end position="128"/>
    </location>
</feature>